<comment type="similarity">
    <text evidence="8">Belongs to the RtcB family.</text>
</comment>
<dbReference type="EMBL" id="JAUHMF010000001">
    <property type="protein sequence ID" value="MDT8897748.1"/>
    <property type="molecule type" value="Genomic_DNA"/>
</dbReference>
<keyword evidence="5" id="KW-0342">GTP-binding</keyword>
<dbReference type="GO" id="GO:0170057">
    <property type="term" value="F:RNA ligase (GTP) activity"/>
    <property type="evidence" value="ECO:0007669"/>
    <property type="project" value="UniProtKB-EC"/>
</dbReference>
<protein>
    <recommendedName>
        <fullName evidence="8">tRNA-splicing ligase RtcB</fullName>
        <ecNumber evidence="8">6.5.1.-</ecNumber>
    </recommendedName>
</protein>
<comment type="caution">
    <text evidence="9">The sequence shown here is derived from an EMBL/GenBank/DDBJ whole genome shotgun (WGS) entry which is preliminary data.</text>
</comment>
<dbReference type="SUPFAM" id="SSF103365">
    <property type="entry name" value="Hypothetical protein PH1602"/>
    <property type="match status" value="1"/>
</dbReference>
<evidence type="ECO:0000256" key="8">
    <source>
        <dbReference type="RuleBase" id="RU371113"/>
    </source>
</evidence>
<keyword evidence="1 8" id="KW-0436">Ligase</keyword>
<evidence type="ECO:0000313" key="9">
    <source>
        <dbReference type="EMBL" id="MDT8897748.1"/>
    </source>
</evidence>
<reference evidence="9 10" key="1">
    <citation type="submission" date="2023-07" db="EMBL/GenBank/DDBJ databases">
        <title>Novel species of Thermanaerothrix with wide hydrolytic capabilities.</title>
        <authorList>
            <person name="Zayulina K.S."/>
            <person name="Podosokorskaya O.A."/>
            <person name="Elcheninov A.G."/>
        </authorList>
    </citation>
    <scope>NUCLEOTIDE SEQUENCE [LARGE SCALE GENOMIC DNA]</scope>
    <source>
        <strain evidence="9 10">4228-RoL</strain>
    </source>
</reference>
<dbReference type="InterPro" id="IPR036025">
    <property type="entry name" value="RtcB-like_sf"/>
</dbReference>
<comment type="catalytic activity">
    <reaction evidence="7">
        <text>a 3'-end 3'-phospho-ribonucleotide-RNA + a 5'-end dephospho-ribonucleoside-RNA + GTP = a ribonucleotidyl-ribonucleotide-RNA + GMP + diphosphate</text>
        <dbReference type="Rhea" id="RHEA:68076"/>
        <dbReference type="Rhea" id="RHEA-COMP:10463"/>
        <dbReference type="Rhea" id="RHEA-COMP:13936"/>
        <dbReference type="Rhea" id="RHEA-COMP:17355"/>
        <dbReference type="ChEBI" id="CHEBI:33019"/>
        <dbReference type="ChEBI" id="CHEBI:37565"/>
        <dbReference type="ChEBI" id="CHEBI:58115"/>
        <dbReference type="ChEBI" id="CHEBI:83062"/>
        <dbReference type="ChEBI" id="CHEBI:138284"/>
        <dbReference type="ChEBI" id="CHEBI:173118"/>
        <dbReference type="EC" id="6.5.1.8"/>
    </reaction>
</comment>
<comment type="subunit">
    <text evidence="8">Monomer.</text>
</comment>
<keyword evidence="10" id="KW-1185">Reference proteome</keyword>
<dbReference type="InterPro" id="IPR001233">
    <property type="entry name" value="RtcB"/>
</dbReference>
<evidence type="ECO:0000256" key="6">
    <source>
        <dbReference type="ARBA" id="ARBA00023211"/>
    </source>
</evidence>
<dbReference type="PANTHER" id="PTHR11118:SF1">
    <property type="entry name" value="RNA-SPLICING LIGASE RTCB HOMOLOG"/>
    <property type="match status" value="1"/>
</dbReference>
<keyword evidence="2 8" id="KW-0479">Metal-binding</keyword>
<dbReference type="RefSeq" id="WP_315624403.1">
    <property type="nucleotide sequence ID" value="NZ_JAUHMF010000001.1"/>
</dbReference>
<keyword evidence="4" id="KW-0692">RNA repair</keyword>
<accession>A0ABU3NLM5</accession>
<sequence length="483" mass="53007">MIRLQDIRKVNDYEWEIPATYRSDMRASVRLFVTRRLLEASLEDLSLEQAINAATLPGVVDPVVVMPDMHQGYGFPIGGVAATRVSDGVVSPGAIGYDINCGVRLLASQIPYEQALPYLDNLASALNRYCPSGVGTEGEYRLSHEELDQVCRLGARWALKRGLASEEDLRRTEEGGCLEGADPNKVSHKAKERGRTQLGTLGAGNHFLEVDVIEQIFDPEAAQAMGLQEGNLALLIHCGSRGFGHQICTDYVQDLQSAVKKYGIHLPDRELVCAPINSPEGRDYLAAMRAAANYAFCNRQLLAHAARRAFEEVFAGKVRNWHLHQVYDIAHNMGKIETHIVNGKPLKVCVHRKGATRAFGPGFPELPEEYRHLGQPVLVPGSMGTASWVLIGTETSMQRSWGSTCHGAGRVLSRHKAKKEIRGERLRDELEKRGIHVRAGSMSGLAEEAPQAYKDVDEVVETVAGAGIARKVARLRPVAVIKG</sequence>
<dbReference type="Gene3D" id="3.90.1860.10">
    <property type="entry name" value="tRNA-splicing ligase RtcB"/>
    <property type="match status" value="1"/>
</dbReference>
<evidence type="ECO:0000256" key="7">
    <source>
        <dbReference type="ARBA" id="ARBA00047746"/>
    </source>
</evidence>
<gene>
    <name evidence="8" type="primary">rtcB</name>
    <name evidence="9" type="ORF">QYE77_05670</name>
</gene>
<comment type="cofactor">
    <cofactor evidence="8">
        <name>Mn(2+)</name>
        <dbReference type="ChEBI" id="CHEBI:29035"/>
    </cofactor>
    <text evidence="8">Binds 2 manganese ions per subunit.</text>
</comment>
<evidence type="ECO:0000256" key="5">
    <source>
        <dbReference type="ARBA" id="ARBA00023134"/>
    </source>
</evidence>
<proteinExistence type="inferred from homology"/>
<name>A0ABU3NLM5_9CHLR</name>
<evidence type="ECO:0000256" key="4">
    <source>
        <dbReference type="ARBA" id="ARBA00022800"/>
    </source>
</evidence>
<evidence type="ECO:0000256" key="2">
    <source>
        <dbReference type="ARBA" id="ARBA00022723"/>
    </source>
</evidence>
<evidence type="ECO:0000313" key="10">
    <source>
        <dbReference type="Proteomes" id="UP001254165"/>
    </source>
</evidence>
<dbReference type="Pfam" id="PF01139">
    <property type="entry name" value="RtcB"/>
    <property type="match status" value="1"/>
</dbReference>
<keyword evidence="3" id="KW-0547">Nucleotide-binding</keyword>
<dbReference type="PANTHER" id="PTHR11118">
    <property type="entry name" value="RNA-SPLICING LIGASE RTCB HOMOLOG"/>
    <property type="match status" value="1"/>
</dbReference>
<dbReference type="Proteomes" id="UP001254165">
    <property type="component" value="Unassembled WGS sequence"/>
</dbReference>
<organism evidence="9 10">
    <name type="scientific">Thermanaerothrix solaris</name>
    <dbReference type="NCBI Taxonomy" id="3058434"/>
    <lineage>
        <taxon>Bacteria</taxon>
        <taxon>Bacillati</taxon>
        <taxon>Chloroflexota</taxon>
        <taxon>Anaerolineae</taxon>
        <taxon>Anaerolineales</taxon>
        <taxon>Anaerolineaceae</taxon>
        <taxon>Thermanaerothrix</taxon>
    </lineage>
</organism>
<dbReference type="EC" id="6.5.1.-" evidence="8"/>
<keyword evidence="6 8" id="KW-0464">Manganese</keyword>
<evidence type="ECO:0000256" key="1">
    <source>
        <dbReference type="ARBA" id="ARBA00022598"/>
    </source>
</evidence>
<evidence type="ECO:0000256" key="3">
    <source>
        <dbReference type="ARBA" id="ARBA00022741"/>
    </source>
</evidence>